<dbReference type="SUPFAM" id="SSF69322">
    <property type="entry name" value="Tricorn protease domain 2"/>
    <property type="match status" value="1"/>
</dbReference>
<dbReference type="Proteomes" id="UP000009168">
    <property type="component" value="Unassembled WGS sequence"/>
</dbReference>
<dbReference type="InParanoid" id="Q23JN2"/>
<dbReference type="OrthoDB" id="306425at2759"/>
<keyword evidence="1" id="KW-0472">Membrane</keyword>
<evidence type="ECO:0000313" key="2">
    <source>
        <dbReference type="EMBL" id="EAR96711.3"/>
    </source>
</evidence>
<feature type="transmembrane region" description="Helical" evidence="1">
    <location>
        <begin position="962"/>
        <end position="981"/>
    </location>
</feature>
<dbReference type="PANTHER" id="PTHR11319:SF35">
    <property type="entry name" value="OUTER MEMBRANE PROTEIN PMPC-RELATED"/>
    <property type="match status" value="1"/>
</dbReference>
<feature type="transmembrane region" description="Helical" evidence="1">
    <location>
        <begin position="1280"/>
        <end position="1297"/>
    </location>
</feature>
<dbReference type="KEGG" id="tet:TTHERM_00757740"/>
<feature type="transmembrane region" description="Helical" evidence="1">
    <location>
        <begin position="1248"/>
        <end position="1264"/>
    </location>
</feature>
<proteinExistence type="predicted"/>
<sequence>MMLAMTLQLQLLKMKSYFLMVMKIVLEIISKTWAKQIVQIDIKNASILKVISLKNSQFISSFIFDQNTFNLYIGLSDQSALIYNTEYQTIKNYQFGIINQTNGQVKFIKIISSFKICFATNLGQLFIVDMTQNKTILNLNLAQIAQKQNDQFLINLEYDNIFNRVIFQFITDKKVYLFDMQSQILESIIGISEGYDTSIQLTPKYIITSSRFQLNFYTRTRPIIFQLAVSRRNQESYIVQYFIIEDQFVVLQHSDHLEVFVIQNNDNFVIDIRQYTYPKIMKILIEDKFIQVFGFHQNGVFELQYNTQLYQYNYNQQSQYYGTNTVTQCYFYPQSTSNSQQILSQIHQILPITSQSIGQNGRQATNNNSTNIYLYINLGQDQISNLIKQISDSNQISQILLSKSKFDQSDLIFSQSLFFALKKNDFQIQGYNIQVQPINPNEPINITFDDSIQNSILDSISIINQDISNTQIALTNQQKIVLSNILIHNCTIKNGIDNQIQGFIYASNVTSIDYLYQSNKFDKSFSVIQIESSKIIFEFLSWEQNTGNILIQNANIISVNNSVFKQNAAIDGAALYLYNIQNSTSFGNSTFTQNRAEGSGGSIYIFNSNYQCILQFDQLTRIFENQARIGGGVRILNSQITNQTSQNQLFQSNIYQNSAEIYGDDLATYIQEIQINKYILENSQQRSLNYTFQINPSLNESNFMSGGKIQLQVFFLDNYQRKITFNKNYLQNQKYPKLINDELMSMQVNIESLSGSVVQLTGDKLIDYNLYDEQTSSFILIDLTISAQISSSIYFSFNTFLQNIYSNQLPVLILIEFRPCFVGEIVQLITDNIQVCKYCSLGSYSLQDPLLPDQTSQDSAQYLSNQCKLCPSSALYCEGNEIQLKNGYWRKNQTTDEIVECSQINNSCRAEDIGSSYEGCAEGYIGPLCLQCDLTGKVWNKTGVMYSPQIEKGVCYPCSQPALQYLILTFNILCLLCYFLFCEKTFMSNNLYSSTCYYLRQLNFLPILKNSFRDLSGYYIKIILTFLQLSSILTSSHDVFSLKLDLPFIYIGSSSYNISVGLSCILGQEIFRTYGKIKVVLLVYSLIPISFLIIIQLILAFMRVGISVQPNSKRMLYYRALTYIHLLYFFFLTDSIQFFSSALNCVQIGSESYQSIDTTVLCSDQNYIIHIYFVSYLQLSLFSLIPLIILFQLRRHKNTLNYCTVKYIYGYYYNEFKIKYYYWEILRIYVKILVIYVYSLLGQYDKDIANNIIIAFMAFYLKILNSNKPYITKDLNQKEIQCYILLILKIILFNFYFKSNTSQIIVQSIIFTQVLRYLLQKLLPVKISKKILNIRQVSFKTFQRWKLIKKNLSKLIKSKAQKSIKRLKKKLDNNPKKISFSSYHPLTRLSSTKMPKSPLLKSSFYQNRLSVQKCFEFSQLNQQDLPILQTTKNAPESNLLSAKYNEKKFNLNF</sequence>
<feature type="transmembrane region" description="Helical" evidence="1">
    <location>
        <begin position="1018"/>
        <end position="1037"/>
    </location>
</feature>
<feature type="transmembrane region" description="Helical" evidence="1">
    <location>
        <begin position="1167"/>
        <end position="1191"/>
    </location>
</feature>
<keyword evidence="1 2" id="KW-0812">Transmembrane</keyword>
<protein>
    <submittedName>
        <fullName evidence="2">Transmembrane protein, putative</fullName>
    </submittedName>
</protein>
<reference evidence="3" key="1">
    <citation type="journal article" date="2006" name="PLoS Biol.">
        <title>Macronuclear genome sequence of the ciliate Tetrahymena thermophila, a model eukaryote.</title>
        <authorList>
            <person name="Eisen J.A."/>
            <person name="Coyne R.S."/>
            <person name="Wu M."/>
            <person name="Wu D."/>
            <person name="Thiagarajan M."/>
            <person name="Wortman J.R."/>
            <person name="Badger J.H."/>
            <person name="Ren Q."/>
            <person name="Amedeo P."/>
            <person name="Jones K.M."/>
            <person name="Tallon L.J."/>
            <person name="Delcher A.L."/>
            <person name="Salzberg S.L."/>
            <person name="Silva J.C."/>
            <person name="Haas B.J."/>
            <person name="Majoros W.H."/>
            <person name="Farzad M."/>
            <person name="Carlton J.M."/>
            <person name="Smith R.K. Jr."/>
            <person name="Garg J."/>
            <person name="Pearlman R.E."/>
            <person name="Karrer K.M."/>
            <person name="Sun L."/>
            <person name="Manning G."/>
            <person name="Elde N.C."/>
            <person name="Turkewitz A.P."/>
            <person name="Asai D.J."/>
            <person name="Wilkes D.E."/>
            <person name="Wang Y."/>
            <person name="Cai H."/>
            <person name="Collins K."/>
            <person name="Stewart B.A."/>
            <person name="Lee S.R."/>
            <person name="Wilamowska K."/>
            <person name="Weinberg Z."/>
            <person name="Ruzzo W.L."/>
            <person name="Wloga D."/>
            <person name="Gaertig J."/>
            <person name="Frankel J."/>
            <person name="Tsao C.-C."/>
            <person name="Gorovsky M.A."/>
            <person name="Keeling P.J."/>
            <person name="Waller R.F."/>
            <person name="Patron N.J."/>
            <person name="Cherry J.M."/>
            <person name="Stover N.A."/>
            <person name="Krieger C.J."/>
            <person name="del Toro C."/>
            <person name="Ryder H.F."/>
            <person name="Williamson S.C."/>
            <person name="Barbeau R.A."/>
            <person name="Hamilton E.P."/>
            <person name="Orias E."/>
        </authorList>
    </citation>
    <scope>NUCLEOTIDE SEQUENCE [LARGE SCALE GENOMIC DNA]</scope>
    <source>
        <strain evidence="3">SB210</strain>
    </source>
</reference>
<accession>Q23JN2</accession>
<organism evidence="2 3">
    <name type="scientific">Tetrahymena thermophila (strain SB210)</name>
    <dbReference type="NCBI Taxonomy" id="312017"/>
    <lineage>
        <taxon>Eukaryota</taxon>
        <taxon>Sar</taxon>
        <taxon>Alveolata</taxon>
        <taxon>Ciliophora</taxon>
        <taxon>Intramacronucleata</taxon>
        <taxon>Oligohymenophorea</taxon>
        <taxon>Hymenostomatida</taxon>
        <taxon>Tetrahymenina</taxon>
        <taxon>Tetrahymenidae</taxon>
        <taxon>Tetrahymena</taxon>
    </lineage>
</organism>
<dbReference type="GeneID" id="7827443"/>
<feature type="transmembrane region" description="Helical" evidence="1">
    <location>
        <begin position="1081"/>
        <end position="1104"/>
    </location>
</feature>
<name>Q23JN2_TETTS</name>
<evidence type="ECO:0000256" key="1">
    <source>
        <dbReference type="SAM" id="Phobius"/>
    </source>
</evidence>
<feature type="transmembrane region" description="Helical" evidence="1">
    <location>
        <begin position="1116"/>
        <end position="1133"/>
    </location>
</feature>
<dbReference type="EMBL" id="GG662685">
    <property type="protein sequence ID" value="EAR96711.3"/>
    <property type="molecule type" value="Genomic_DNA"/>
</dbReference>
<keyword evidence="1" id="KW-1133">Transmembrane helix</keyword>
<dbReference type="HOGENOM" id="CLU_248648_0_0_1"/>
<evidence type="ECO:0000313" key="3">
    <source>
        <dbReference type="Proteomes" id="UP000009168"/>
    </source>
</evidence>
<gene>
    <name evidence="2" type="ORF">TTHERM_00757740</name>
</gene>
<feature type="transmembrane region" description="Helical" evidence="1">
    <location>
        <begin position="1221"/>
        <end position="1242"/>
    </location>
</feature>
<dbReference type="PANTHER" id="PTHR11319">
    <property type="entry name" value="G PROTEIN-COUPLED RECEPTOR-RELATED"/>
    <property type="match status" value="1"/>
</dbReference>
<dbReference type="RefSeq" id="XP_001016956.3">
    <property type="nucleotide sequence ID" value="XM_001016956.3"/>
</dbReference>
<keyword evidence="3" id="KW-1185">Reference proteome</keyword>